<dbReference type="PRINTS" id="PR00032">
    <property type="entry name" value="HTHARAC"/>
</dbReference>
<keyword evidence="1" id="KW-0805">Transcription regulation</keyword>
<dbReference type="Pfam" id="PF12833">
    <property type="entry name" value="HTH_18"/>
    <property type="match status" value="1"/>
</dbReference>
<dbReference type="SUPFAM" id="SSF46689">
    <property type="entry name" value="Homeodomain-like"/>
    <property type="match status" value="1"/>
</dbReference>
<name>A0ABV3HE51_9ACTN</name>
<dbReference type="InterPro" id="IPR050204">
    <property type="entry name" value="AraC_XylS_family_regulators"/>
</dbReference>
<dbReference type="Proteomes" id="UP001552427">
    <property type="component" value="Unassembled WGS sequence"/>
</dbReference>
<gene>
    <name evidence="5" type="ORF">AB0K40_35345</name>
</gene>
<dbReference type="PANTHER" id="PTHR46796:SF6">
    <property type="entry name" value="ARAC SUBFAMILY"/>
    <property type="match status" value="1"/>
</dbReference>
<dbReference type="EMBL" id="JBFARM010000012">
    <property type="protein sequence ID" value="MEV4290816.1"/>
    <property type="molecule type" value="Genomic_DNA"/>
</dbReference>
<dbReference type="RefSeq" id="WP_364458267.1">
    <property type="nucleotide sequence ID" value="NZ_JBFARM010000012.1"/>
</dbReference>
<keyword evidence="2" id="KW-0238">DNA-binding</keyword>
<reference evidence="5 6" key="1">
    <citation type="submission" date="2024-06" db="EMBL/GenBank/DDBJ databases">
        <title>The Natural Products Discovery Center: Release of the First 8490 Sequenced Strains for Exploring Actinobacteria Biosynthetic Diversity.</title>
        <authorList>
            <person name="Kalkreuter E."/>
            <person name="Kautsar S.A."/>
            <person name="Yang D."/>
            <person name="Bader C.D."/>
            <person name="Teijaro C.N."/>
            <person name="Fluegel L."/>
            <person name="Davis C.M."/>
            <person name="Simpson J.R."/>
            <person name="Lauterbach L."/>
            <person name="Steele A.D."/>
            <person name="Gui C."/>
            <person name="Meng S."/>
            <person name="Li G."/>
            <person name="Viehrig K."/>
            <person name="Ye F."/>
            <person name="Su P."/>
            <person name="Kiefer A.F."/>
            <person name="Nichols A."/>
            <person name="Cepeda A.J."/>
            <person name="Yan W."/>
            <person name="Fan B."/>
            <person name="Jiang Y."/>
            <person name="Adhikari A."/>
            <person name="Zheng C.-J."/>
            <person name="Schuster L."/>
            <person name="Cowan T.M."/>
            <person name="Smanski M.J."/>
            <person name="Chevrette M.G."/>
            <person name="De Carvalho L.P.S."/>
            <person name="Shen B."/>
        </authorList>
    </citation>
    <scope>NUCLEOTIDE SEQUENCE [LARGE SCALE GENOMIC DNA]</scope>
    <source>
        <strain evidence="5 6">NPDC049574</strain>
    </source>
</reference>
<dbReference type="Gene3D" id="1.10.10.60">
    <property type="entry name" value="Homeodomain-like"/>
    <property type="match status" value="1"/>
</dbReference>
<feature type="domain" description="HTH araC/xylS-type" evidence="4">
    <location>
        <begin position="216"/>
        <end position="317"/>
    </location>
</feature>
<dbReference type="InterPro" id="IPR018060">
    <property type="entry name" value="HTH_AraC"/>
</dbReference>
<evidence type="ECO:0000313" key="6">
    <source>
        <dbReference type="Proteomes" id="UP001552427"/>
    </source>
</evidence>
<dbReference type="PANTHER" id="PTHR46796">
    <property type="entry name" value="HTH-TYPE TRANSCRIPTIONAL ACTIVATOR RHAS-RELATED"/>
    <property type="match status" value="1"/>
</dbReference>
<proteinExistence type="predicted"/>
<organism evidence="5 6">
    <name type="scientific">Nonomuraea bangladeshensis</name>
    <dbReference type="NCBI Taxonomy" id="404385"/>
    <lineage>
        <taxon>Bacteria</taxon>
        <taxon>Bacillati</taxon>
        <taxon>Actinomycetota</taxon>
        <taxon>Actinomycetes</taxon>
        <taxon>Streptosporangiales</taxon>
        <taxon>Streptosporangiaceae</taxon>
        <taxon>Nonomuraea</taxon>
    </lineage>
</organism>
<comment type="caution">
    <text evidence="5">The sequence shown here is derived from an EMBL/GenBank/DDBJ whole genome shotgun (WGS) entry which is preliminary data.</text>
</comment>
<evidence type="ECO:0000313" key="5">
    <source>
        <dbReference type="EMBL" id="MEV4290816.1"/>
    </source>
</evidence>
<dbReference type="SMART" id="SM00342">
    <property type="entry name" value="HTH_ARAC"/>
    <property type="match status" value="1"/>
</dbReference>
<evidence type="ECO:0000256" key="3">
    <source>
        <dbReference type="ARBA" id="ARBA00023163"/>
    </source>
</evidence>
<dbReference type="InterPro" id="IPR009057">
    <property type="entry name" value="Homeodomain-like_sf"/>
</dbReference>
<dbReference type="PROSITE" id="PS01124">
    <property type="entry name" value="HTH_ARAC_FAMILY_2"/>
    <property type="match status" value="1"/>
</dbReference>
<sequence length="323" mass="35796">MIELRSADVPAAERFGWWCDLTARQLIPTEISSDHTADFHASVSLLPLGAALVASPRCDGMRSTRTARLVRRSDPELWMLTLVCTGTMWLEQGRDHAPLAAGDMVLHDTSRPFDCQILHRVGRARVITLYLPQTAVPLPERLLRARTARPFSSRRGPAALLGRFLEQLMKQGPALGPADRARLETVAIDLSAVFLATVADAGRTVPAQTRRRALARQIKVFVQRHLDRPELSPASIAAAHHISVRYLHHIFQQEEQTIGGYIRAQRLERCRADLADGRHAGHSVTEIAARWGFADAAAFNRAFRSAYGMPPGEYRRHAATGST</sequence>
<dbReference type="InterPro" id="IPR035418">
    <property type="entry name" value="AraC-bd_2"/>
</dbReference>
<dbReference type="Pfam" id="PF14525">
    <property type="entry name" value="AraC_binding_2"/>
    <property type="match status" value="1"/>
</dbReference>
<evidence type="ECO:0000256" key="1">
    <source>
        <dbReference type="ARBA" id="ARBA00023015"/>
    </source>
</evidence>
<dbReference type="InterPro" id="IPR020449">
    <property type="entry name" value="Tscrpt_reg_AraC-type_HTH"/>
</dbReference>
<keyword evidence="6" id="KW-1185">Reference proteome</keyword>
<protein>
    <submittedName>
        <fullName evidence="5">Helix-turn-helix domain-containing protein</fullName>
    </submittedName>
</protein>
<keyword evidence="3" id="KW-0804">Transcription</keyword>
<accession>A0ABV3HE51</accession>
<evidence type="ECO:0000256" key="2">
    <source>
        <dbReference type="ARBA" id="ARBA00023125"/>
    </source>
</evidence>
<evidence type="ECO:0000259" key="4">
    <source>
        <dbReference type="PROSITE" id="PS01124"/>
    </source>
</evidence>